<dbReference type="SUPFAM" id="SSF63817">
    <property type="entry name" value="Sortase"/>
    <property type="match status" value="1"/>
</dbReference>
<accession>A0ABU4VIX7</accession>
<dbReference type="CDD" id="cd05830">
    <property type="entry name" value="Sortase_E"/>
    <property type="match status" value="1"/>
</dbReference>
<dbReference type="Pfam" id="PF04203">
    <property type="entry name" value="Sortase"/>
    <property type="match status" value="1"/>
</dbReference>
<dbReference type="EMBL" id="JAXAVX010000003">
    <property type="protein sequence ID" value="MDX8151748.1"/>
    <property type="molecule type" value="Genomic_DNA"/>
</dbReference>
<feature type="region of interest" description="Disordered" evidence="2">
    <location>
        <begin position="1"/>
        <end position="22"/>
    </location>
</feature>
<evidence type="ECO:0000313" key="3">
    <source>
        <dbReference type="EMBL" id="MDX8151748.1"/>
    </source>
</evidence>
<dbReference type="Gene3D" id="2.40.260.10">
    <property type="entry name" value="Sortase"/>
    <property type="match status" value="1"/>
</dbReference>
<comment type="caution">
    <text evidence="3">The sequence shown here is derived from an EMBL/GenBank/DDBJ whole genome shotgun (WGS) entry which is preliminary data.</text>
</comment>
<dbReference type="RefSeq" id="WP_319953902.1">
    <property type="nucleotide sequence ID" value="NZ_JAXAVX010000003.1"/>
</dbReference>
<keyword evidence="4" id="KW-1185">Reference proteome</keyword>
<keyword evidence="1" id="KW-0378">Hydrolase</keyword>
<proteinExistence type="predicted"/>
<dbReference type="InterPro" id="IPR023365">
    <property type="entry name" value="Sortase_dom-sf"/>
</dbReference>
<dbReference type="InterPro" id="IPR005754">
    <property type="entry name" value="Sortase"/>
</dbReference>
<organism evidence="3 4">
    <name type="scientific">Patulibacter brassicae</name>
    <dbReference type="NCBI Taxonomy" id="1705717"/>
    <lineage>
        <taxon>Bacteria</taxon>
        <taxon>Bacillati</taxon>
        <taxon>Actinomycetota</taxon>
        <taxon>Thermoleophilia</taxon>
        <taxon>Solirubrobacterales</taxon>
        <taxon>Patulibacteraceae</taxon>
        <taxon>Patulibacter</taxon>
    </lineage>
</organism>
<gene>
    <name evidence="3" type="ORF">SK069_09100</name>
</gene>
<dbReference type="InterPro" id="IPR042003">
    <property type="entry name" value="Sortase_E"/>
</dbReference>
<evidence type="ECO:0000256" key="1">
    <source>
        <dbReference type="ARBA" id="ARBA00022801"/>
    </source>
</evidence>
<protein>
    <submittedName>
        <fullName evidence="3">Class E sortase</fullName>
    </submittedName>
</protein>
<dbReference type="NCBIfam" id="TIGR01076">
    <property type="entry name" value="sortase_fam"/>
    <property type="match status" value="1"/>
</dbReference>
<name>A0ABU4VIX7_9ACTN</name>
<sequence>MSPSPGSGRRGASRTATRDRRVTPRELVRTLGTTLALAGALVLADVAATLWWQEPVTAVVGHLRQRGLAERLPAPPAGAERLAVAELADDRARMAFLARRQRQALRSGEPAARLRIPRLGLDQVVVQGVDRGPLERGPGLYPSQPLPGAPGTAAIAGHRTTYGAPFRHLDRMRPGDPITVELAYGRVRYRVTTVRSVAPDAVWVLDRRREDRLVLTACDPPFSAARRLVVSARLDSAVLARPSWAS</sequence>
<reference evidence="3 4" key="1">
    <citation type="submission" date="2023-11" db="EMBL/GenBank/DDBJ databases">
        <authorList>
            <person name="Xu M."/>
            <person name="Jiang T."/>
        </authorList>
    </citation>
    <scope>NUCLEOTIDE SEQUENCE [LARGE SCALE GENOMIC DNA]</scope>
    <source>
        <strain evidence="3 4">SD</strain>
    </source>
</reference>
<evidence type="ECO:0000313" key="4">
    <source>
        <dbReference type="Proteomes" id="UP001277761"/>
    </source>
</evidence>
<evidence type="ECO:0000256" key="2">
    <source>
        <dbReference type="SAM" id="MobiDB-lite"/>
    </source>
</evidence>
<dbReference type="Proteomes" id="UP001277761">
    <property type="component" value="Unassembled WGS sequence"/>
</dbReference>